<feature type="compositionally biased region" description="Basic residues" evidence="1">
    <location>
        <begin position="348"/>
        <end position="361"/>
    </location>
</feature>
<evidence type="ECO:0000313" key="3">
    <source>
        <dbReference type="Proteomes" id="UP000717996"/>
    </source>
</evidence>
<proteinExistence type="predicted"/>
<dbReference type="Proteomes" id="UP000717996">
    <property type="component" value="Unassembled WGS sequence"/>
</dbReference>
<reference evidence="2" key="1">
    <citation type="journal article" date="2020" name="Microb. Genom.">
        <title>Genetic diversity of clinical and environmental Mucorales isolates obtained from an investigation of mucormycosis cases among solid organ transplant recipients.</title>
        <authorList>
            <person name="Nguyen M.H."/>
            <person name="Kaul D."/>
            <person name="Muto C."/>
            <person name="Cheng S.J."/>
            <person name="Richter R.A."/>
            <person name="Bruno V.M."/>
            <person name="Liu G."/>
            <person name="Beyhan S."/>
            <person name="Sundermann A.J."/>
            <person name="Mounaud S."/>
            <person name="Pasculle A.W."/>
            <person name="Nierman W.C."/>
            <person name="Driscoll E."/>
            <person name="Cumbie R."/>
            <person name="Clancy C.J."/>
            <person name="Dupont C.L."/>
        </authorList>
    </citation>
    <scope>NUCLEOTIDE SEQUENCE</scope>
    <source>
        <strain evidence="2">GL16</strain>
    </source>
</reference>
<sequence length="361" mass="41830">MSNESFLVEAEYKKLLSDWDAIDCLNRSSLLVHLFSNYLNQIWIESQNMLQCAQYWQTAQKDILNFSDAVHTMNSLGLHLMKQSLHTRQELINIVQYIESDDKDSFYSATSGIGIAEVSYRNSTSIREMKMGQPLSASRSLVRLMRSPSAPTQRSNEDYFCMPNTSSHYTTYLPMDQNNQCHFCSTQQIKRSYSFEHFQTSIDDMHSDISSESFTYYRSKGDEEQRKMDNTHLEKYPSLVHSNAGYDIPCQNLSDVSTLSLTSVRKPEMITHQDSNPFTTPLFEESAYMTEATVSENLFCEKTETNTRRSSTSTYKTISSTLLHPLWTIKLALKKRIQKMDNDQKGQTRTKKFVSKFRFKK</sequence>
<comment type="caution">
    <text evidence="2">The sequence shown here is derived from an EMBL/GenBank/DDBJ whole genome shotgun (WGS) entry which is preliminary data.</text>
</comment>
<evidence type="ECO:0000256" key="1">
    <source>
        <dbReference type="SAM" id="MobiDB-lite"/>
    </source>
</evidence>
<dbReference type="AlphaFoldDB" id="A0A9P6YFR3"/>
<dbReference type="EMBL" id="JAANIT010000470">
    <property type="protein sequence ID" value="KAG1547402.1"/>
    <property type="molecule type" value="Genomic_DNA"/>
</dbReference>
<name>A0A9P6YFR3_RHIOR</name>
<gene>
    <name evidence="2" type="ORF">G6F51_004289</name>
</gene>
<accession>A0A9P6YFR3</accession>
<dbReference type="OrthoDB" id="2286987at2759"/>
<protein>
    <submittedName>
        <fullName evidence="2">Uncharacterized protein</fullName>
    </submittedName>
</protein>
<evidence type="ECO:0000313" key="2">
    <source>
        <dbReference type="EMBL" id="KAG1547402.1"/>
    </source>
</evidence>
<organism evidence="2 3">
    <name type="scientific">Rhizopus oryzae</name>
    <name type="common">Mucormycosis agent</name>
    <name type="synonym">Rhizopus arrhizus var. delemar</name>
    <dbReference type="NCBI Taxonomy" id="64495"/>
    <lineage>
        <taxon>Eukaryota</taxon>
        <taxon>Fungi</taxon>
        <taxon>Fungi incertae sedis</taxon>
        <taxon>Mucoromycota</taxon>
        <taxon>Mucoromycotina</taxon>
        <taxon>Mucoromycetes</taxon>
        <taxon>Mucorales</taxon>
        <taxon>Mucorineae</taxon>
        <taxon>Rhizopodaceae</taxon>
        <taxon>Rhizopus</taxon>
    </lineage>
</organism>
<feature type="region of interest" description="Disordered" evidence="1">
    <location>
        <begin position="340"/>
        <end position="361"/>
    </location>
</feature>